<reference evidence="8 9" key="1">
    <citation type="submission" date="2019-02" db="EMBL/GenBank/DDBJ databases">
        <title>Kribbella capetownensis sp. nov. and Kribbella speibonae sp. nov., isolated from soil.</title>
        <authorList>
            <person name="Curtis S.M."/>
            <person name="Norton I."/>
            <person name="Everest G.J."/>
            <person name="Meyers P.R."/>
        </authorList>
    </citation>
    <scope>NUCLEOTIDE SEQUENCE [LARGE SCALE GENOMIC DNA]</scope>
    <source>
        <strain evidence="8 9">YM55</strain>
    </source>
</reference>
<keyword evidence="5" id="KW-0732">Signal</keyword>
<dbReference type="PANTHER" id="PTHR43678">
    <property type="entry name" value="PUTATIVE (AFU_ORTHOLOGUE AFUA_2G00640)-RELATED"/>
    <property type="match status" value="1"/>
</dbReference>
<feature type="signal peptide" evidence="5">
    <location>
        <begin position="1"/>
        <end position="24"/>
    </location>
</feature>
<dbReference type="InterPro" id="IPR017853">
    <property type="entry name" value="GH"/>
</dbReference>
<evidence type="ECO:0000256" key="3">
    <source>
        <dbReference type="ARBA" id="ARBA00023295"/>
    </source>
</evidence>
<accession>A0A4R0IT85</accession>
<name>A0A4R0IT85_9ACTN</name>
<dbReference type="GO" id="GO:0004563">
    <property type="term" value="F:beta-N-acetylhexosaminidase activity"/>
    <property type="evidence" value="ECO:0007669"/>
    <property type="project" value="InterPro"/>
</dbReference>
<dbReference type="Pfam" id="PF02838">
    <property type="entry name" value="Glyco_hydro_20b"/>
    <property type="match status" value="1"/>
</dbReference>
<dbReference type="InterPro" id="IPR052764">
    <property type="entry name" value="GH20_Enzymes"/>
</dbReference>
<sequence>MKRLPWAMGILAGMLTATVGLSPAAVSSTAGSPPTQPVTIPALQSWTAGTGQFTFTDKSRVLVRQGDVLKLKPVADLLASELGSQFGFNVKVAANGDRPGPGDIVLGLGEGVGDQGYELAVGKSAVVTAGTEDGAFNGTRTILQLLKNGNKIPAGTARDWPTYPERGVMIDLGRMYFSLDWLKARVRDMAYLKLNTLQLHLSDDEGWRVESSLGLQSAQYLTKNEIRSLVAYAATYHIAVIPEIDMPAHLGVLLRKYPEYRLVDKDGNVSPTKIDFTIPAARDLLKRILAEYLPLFPGKYWHLGQDEYLANSQFANFPQLEQYAKATVGPDATAKDSVIQFANEMNTFVRSKGKIGRVWNDNVGPGTTIETDKNVVVQYWTDSDSEDFFGPNGPYTPQTLLDKGYQIVNDSLLPTYAYPSGGRTPQIHVNYLYDSWSVEQFYGYLYREQNGTYVKYVPVKTVAVGAPGHRGSMLNVWNSGGIWTADEAAADIYPRMRIMAQKTWNSPQPAPDYAGFQSIIDQVGSPDN</sequence>
<organism evidence="8 9">
    <name type="scientific">Kribbella speibonae</name>
    <dbReference type="NCBI Taxonomy" id="1572660"/>
    <lineage>
        <taxon>Bacteria</taxon>
        <taxon>Bacillati</taxon>
        <taxon>Actinomycetota</taxon>
        <taxon>Actinomycetes</taxon>
        <taxon>Propionibacteriales</taxon>
        <taxon>Kribbellaceae</taxon>
        <taxon>Kribbella</taxon>
    </lineage>
</organism>
<dbReference type="AlphaFoldDB" id="A0A4R0IT85"/>
<dbReference type="InterPro" id="IPR029018">
    <property type="entry name" value="Hex-like_dom2"/>
</dbReference>
<dbReference type="InterPro" id="IPR015882">
    <property type="entry name" value="HEX_bac_N"/>
</dbReference>
<dbReference type="GO" id="GO:0005975">
    <property type="term" value="P:carbohydrate metabolic process"/>
    <property type="evidence" value="ECO:0007669"/>
    <property type="project" value="InterPro"/>
</dbReference>
<feature type="chain" id="PRO_5020374855" evidence="5">
    <location>
        <begin position="25"/>
        <end position="528"/>
    </location>
</feature>
<dbReference type="Pfam" id="PF00728">
    <property type="entry name" value="Glyco_hydro_20"/>
    <property type="match status" value="1"/>
</dbReference>
<feature type="active site" description="Proton donor" evidence="4">
    <location>
        <position position="307"/>
    </location>
</feature>
<dbReference type="Proteomes" id="UP000294225">
    <property type="component" value="Unassembled WGS sequence"/>
</dbReference>
<dbReference type="Gene3D" id="3.20.20.80">
    <property type="entry name" value="Glycosidases"/>
    <property type="match status" value="1"/>
</dbReference>
<dbReference type="SUPFAM" id="SSF51445">
    <property type="entry name" value="(Trans)glycosidases"/>
    <property type="match status" value="1"/>
</dbReference>
<feature type="domain" description="Glycoside hydrolase family 20 catalytic" evidence="6">
    <location>
        <begin position="163"/>
        <end position="506"/>
    </location>
</feature>
<evidence type="ECO:0000256" key="4">
    <source>
        <dbReference type="PIRSR" id="PIRSR625705-1"/>
    </source>
</evidence>
<dbReference type="EMBL" id="SJKC01000003">
    <property type="protein sequence ID" value="TCC36409.1"/>
    <property type="molecule type" value="Genomic_DNA"/>
</dbReference>
<evidence type="ECO:0000256" key="5">
    <source>
        <dbReference type="SAM" id="SignalP"/>
    </source>
</evidence>
<dbReference type="PRINTS" id="PR00738">
    <property type="entry name" value="GLHYDRLASE20"/>
</dbReference>
<dbReference type="PANTHER" id="PTHR43678:SF1">
    <property type="entry name" value="BETA-N-ACETYLHEXOSAMINIDASE"/>
    <property type="match status" value="1"/>
</dbReference>
<keyword evidence="3" id="KW-0326">Glycosidase</keyword>
<comment type="similarity">
    <text evidence="1">Belongs to the glycosyl hydrolase 20 family.</text>
</comment>
<proteinExistence type="inferred from homology"/>
<feature type="domain" description="Beta-hexosaminidase bacterial type N-terminal" evidence="7">
    <location>
        <begin position="37"/>
        <end position="160"/>
    </location>
</feature>
<dbReference type="CDD" id="cd06564">
    <property type="entry name" value="GH20_DspB_LnbB-like"/>
    <property type="match status" value="1"/>
</dbReference>
<evidence type="ECO:0000256" key="2">
    <source>
        <dbReference type="ARBA" id="ARBA00022801"/>
    </source>
</evidence>
<evidence type="ECO:0000256" key="1">
    <source>
        <dbReference type="ARBA" id="ARBA00006285"/>
    </source>
</evidence>
<evidence type="ECO:0000313" key="8">
    <source>
        <dbReference type="EMBL" id="TCC36409.1"/>
    </source>
</evidence>
<protein>
    <submittedName>
        <fullName evidence="8">Glycoside hydrolase</fullName>
    </submittedName>
</protein>
<gene>
    <name evidence="8" type="ORF">E0H92_27620</name>
</gene>
<dbReference type="InterPro" id="IPR015883">
    <property type="entry name" value="Glyco_hydro_20_cat"/>
</dbReference>
<evidence type="ECO:0000259" key="7">
    <source>
        <dbReference type="Pfam" id="PF02838"/>
    </source>
</evidence>
<dbReference type="Gene3D" id="3.30.379.10">
    <property type="entry name" value="Chitobiase/beta-hexosaminidase domain 2-like"/>
    <property type="match status" value="1"/>
</dbReference>
<keyword evidence="2 8" id="KW-0378">Hydrolase</keyword>
<evidence type="ECO:0000259" key="6">
    <source>
        <dbReference type="Pfam" id="PF00728"/>
    </source>
</evidence>
<dbReference type="SUPFAM" id="SSF55545">
    <property type="entry name" value="beta-N-acetylhexosaminidase-like domain"/>
    <property type="match status" value="1"/>
</dbReference>
<dbReference type="InterPro" id="IPR025705">
    <property type="entry name" value="Beta_hexosaminidase_sua/sub"/>
</dbReference>
<evidence type="ECO:0000313" key="9">
    <source>
        <dbReference type="Proteomes" id="UP000294225"/>
    </source>
</evidence>
<comment type="caution">
    <text evidence="8">The sequence shown here is derived from an EMBL/GenBank/DDBJ whole genome shotgun (WGS) entry which is preliminary data.</text>
</comment>